<dbReference type="KEGG" id="mech:Q9L42_020555"/>
<evidence type="ECO:0000313" key="2">
    <source>
        <dbReference type="Proteomes" id="UP001225378"/>
    </source>
</evidence>
<reference evidence="1 2" key="1">
    <citation type="journal article" date="2024" name="Microbiology">
        <title>Methylomarinum rosea sp. nov., a novel halophilic methanotrophic bacterium from the hypersaline Lake Elton.</title>
        <authorList>
            <person name="Suleimanov R.Z."/>
            <person name="Oshkin I.Y."/>
            <person name="Danilova O.V."/>
            <person name="Suzina N.E."/>
            <person name="Dedysh S.N."/>
        </authorList>
    </citation>
    <scope>NUCLEOTIDE SEQUENCE [LARGE SCALE GENOMIC DNA]</scope>
    <source>
        <strain evidence="1 2">Ch1-1</strain>
        <plasmid evidence="2">unnamed2</plasmid>
    </source>
</reference>
<keyword evidence="2" id="KW-1185">Reference proteome</keyword>
<evidence type="ECO:0000313" key="1">
    <source>
        <dbReference type="EMBL" id="XBS22706.1"/>
    </source>
</evidence>
<sequence length="126" mass="14534">MNTLISYLYRDADNYKFTESVVLKGEISKDDKATIFEKLDNGLYFLPEQVGLNTAFEQIVSHGYRFPTESDHPWHELCSIEKTNQEPTTEVSLDEFIEAFSKITKRSDWDEVTAEEAMPSRVDFGP</sequence>
<protein>
    <recommendedName>
        <fullName evidence="3">Integron gene cassette protein</fullName>
    </recommendedName>
</protein>
<geneLocation type="plasmid" evidence="1 2">
    <name>unnamed2</name>
</geneLocation>
<keyword evidence="1" id="KW-0614">Plasmid</keyword>
<name>A0AAU7P1D9_9GAMM</name>
<dbReference type="AlphaFoldDB" id="A0AAU7P1D9"/>
<dbReference type="RefSeq" id="WP_305910551.1">
    <property type="nucleotide sequence ID" value="NZ_CP157744.1"/>
</dbReference>
<dbReference type="Proteomes" id="UP001225378">
    <property type="component" value="Plasmid unnamed2"/>
</dbReference>
<proteinExistence type="predicted"/>
<accession>A0AAU7P1D9</accession>
<organism evidence="1 2">
    <name type="scientific">Methylomarinum roseum</name>
    <dbReference type="NCBI Taxonomy" id="3067653"/>
    <lineage>
        <taxon>Bacteria</taxon>
        <taxon>Pseudomonadati</taxon>
        <taxon>Pseudomonadota</taxon>
        <taxon>Gammaproteobacteria</taxon>
        <taxon>Methylococcales</taxon>
        <taxon>Methylococcaceae</taxon>
        <taxon>Methylomarinum</taxon>
    </lineage>
</organism>
<dbReference type="EMBL" id="CP157744">
    <property type="protein sequence ID" value="XBS22706.1"/>
    <property type="molecule type" value="Genomic_DNA"/>
</dbReference>
<evidence type="ECO:0008006" key="3">
    <source>
        <dbReference type="Google" id="ProtNLM"/>
    </source>
</evidence>
<gene>
    <name evidence="1" type="ORF">Q9L42_020555</name>
</gene>